<evidence type="ECO:0000313" key="2">
    <source>
        <dbReference type="EMBL" id="VDN19876.1"/>
    </source>
</evidence>
<evidence type="ECO:0000256" key="1">
    <source>
        <dbReference type="SAM" id="MobiDB-lite"/>
    </source>
</evidence>
<proteinExistence type="predicted"/>
<accession>A0A3P7PNT8</accession>
<dbReference type="EMBL" id="UYRU01070523">
    <property type="protein sequence ID" value="VDN19876.1"/>
    <property type="molecule type" value="Genomic_DNA"/>
</dbReference>
<reference evidence="2 3" key="1">
    <citation type="submission" date="2018-11" db="EMBL/GenBank/DDBJ databases">
        <authorList>
            <consortium name="Pathogen Informatics"/>
        </authorList>
    </citation>
    <scope>NUCLEOTIDE SEQUENCE [LARGE SCALE GENOMIC DNA]</scope>
</reference>
<name>A0A3P7PNT8_DIBLA</name>
<keyword evidence="3" id="KW-1185">Reference proteome</keyword>
<protein>
    <submittedName>
        <fullName evidence="2">Uncharacterized protein</fullName>
    </submittedName>
</protein>
<organism evidence="2 3">
    <name type="scientific">Dibothriocephalus latus</name>
    <name type="common">Fish tapeworm</name>
    <name type="synonym">Diphyllobothrium latum</name>
    <dbReference type="NCBI Taxonomy" id="60516"/>
    <lineage>
        <taxon>Eukaryota</taxon>
        <taxon>Metazoa</taxon>
        <taxon>Spiralia</taxon>
        <taxon>Lophotrochozoa</taxon>
        <taxon>Platyhelminthes</taxon>
        <taxon>Cestoda</taxon>
        <taxon>Eucestoda</taxon>
        <taxon>Diphyllobothriidea</taxon>
        <taxon>Diphyllobothriidae</taxon>
        <taxon>Dibothriocephalus</taxon>
    </lineage>
</organism>
<dbReference type="AlphaFoldDB" id="A0A3P7PNT8"/>
<sequence length="76" mass="8675">MPINFADFNLHVKRIQSNAEATKEFLALDNLTDTQTLEYKLTEDLAATVPKLNRYGNMTPSVDRTAPQPVQRDPLW</sequence>
<gene>
    <name evidence="2" type="ORF">DILT_LOCUS13504</name>
</gene>
<dbReference type="Proteomes" id="UP000281553">
    <property type="component" value="Unassembled WGS sequence"/>
</dbReference>
<feature type="region of interest" description="Disordered" evidence="1">
    <location>
        <begin position="54"/>
        <end position="76"/>
    </location>
</feature>
<evidence type="ECO:0000313" key="3">
    <source>
        <dbReference type="Proteomes" id="UP000281553"/>
    </source>
</evidence>